<organism evidence="2 3">
    <name type="scientific">Rubellimicrobium roseum</name>
    <dbReference type="NCBI Taxonomy" id="687525"/>
    <lineage>
        <taxon>Bacteria</taxon>
        <taxon>Pseudomonadati</taxon>
        <taxon>Pseudomonadota</taxon>
        <taxon>Alphaproteobacteria</taxon>
        <taxon>Rhodobacterales</taxon>
        <taxon>Roseobacteraceae</taxon>
        <taxon>Rubellimicrobium</taxon>
    </lineage>
</organism>
<reference evidence="2 3" key="1">
    <citation type="submission" date="2019-06" db="EMBL/GenBank/DDBJ databases">
        <authorList>
            <person name="Jiang L."/>
        </authorList>
    </citation>
    <scope>NUCLEOTIDE SEQUENCE [LARGE SCALE GENOMIC DNA]</scope>
    <source>
        <strain evidence="2 3">YIM 48858</strain>
    </source>
</reference>
<proteinExistence type="predicted"/>
<dbReference type="Pfam" id="PF06568">
    <property type="entry name" value="YjiS-like"/>
    <property type="match status" value="1"/>
</dbReference>
<dbReference type="Proteomes" id="UP000305709">
    <property type="component" value="Unassembled WGS sequence"/>
</dbReference>
<evidence type="ECO:0000313" key="3">
    <source>
        <dbReference type="Proteomes" id="UP000305709"/>
    </source>
</evidence>
<dbReference type="EMBL" id="VDFV01000060">
    <property type="protein sequence ID" value="TNC62074.1"/>
    <property type="molecule type" value="Genomic_DNA"/>
</dbReference>
<sequence>MAYITHADRAFEHPAILSNLKATLAQRLAQFRTYRSTVNELAMLTDRELTDIGISRADIRSIARGTAYDV</sequence>
<dbReference type="OrthoDB" id="8244198at2"/>
<comment type="caution">
    <text evidence="2">The sequence shown here is derived from an EMBL/GenBank/DDBJ whole genome shotgun (WGS) entry which is preliminary data.</text>
</comment>
<gene>
    <name evidence="2" type="ORF">FHG71_20565</name>
</gene>
<accession>A0A5C4N7E9</accession>
<dbReference type="InterPro" id="IPR009506">
    <property type="entry name" value="YjiS-like"/>
</dbReference>
<dbReference type="RefSeq" id="WP_139083569.1">
    <property type="nucleotide sequence ID" value="NZ_VDFV01000060.1"/>
</dbReference>
<name>A0A5C4N7E9_9RHOB</name>
<evidence type="ECO:0000259" key="1">
    <source>
        <dbReference type="Pfam" id="PF06568"/>
    </source>
</evidence>
<protein>
    <submittedName>
        <fullName evidence="2">DUF1127 domain-containing protein</fullName>
    </submittedName>
</protein>
<feature type="domain" description="YjiS-like" evidence="1">
    <location>
        <begin position="24"/>
        <end position="60"/>
    </location>
</feature>
<keyword evidence="3" id="KW-1185">Reference proteome</keyword>
<evidence type="ECO:0000313" key="2">
    <source>
        <dbReference type="EMBL" id="TNC62074.1"/>
    </source>
</evidence>
<dbReference type="AlphaFoldDB" id="A0A5C4N7E9"/>